<feature type="region of interest" description="Disordered" evidence="1">
    <location>
        <begin position="1"/>
        <end position="28"/>
    </location>
</feature>
<organism evidence="4 5">
    <name type="scientific">Streptomyces spectabilis</name>
    <dbReference type="NCBI Taxonomy" id="68270"/>
    <lineage>
        <taxon>Bacteria</taxon>
        <taxon>Bacillati</taxon>
        <taxon>Actinomycetota</taxon>
        <taxon>Actinomycetes</taxon>
        <taxon>Kitasatosporales</taxon>
        <taxon>Streptomycetaceae</taxon>
        <taxon>Streptomyces</taxon>
    </lineage>
</organism>
<protein>
    <recommendedName>
        <fullName evidence="7">Phage holin family protein</fullName>
    </recommendedName>
</protein>
<dbReference type="EMBL" id="CP023690">
    <property type="protein sequence ID" value="QEV62958.1"/>
    <property type="molecule type" value="Genomic_DNA"/>
</dbReference>
<feature type="region of interest" description="Disordered" evidence="1">
    <location>
        <begin position="129"/>
        <end position="194"/>
    </location>
</feature>
<evidence type="ECO:0008006" key="7">
    <source>
        <dbReference type="Google" id="ProtNLM"/>
    </source>
</evidence>
<reference evidence="3 6" key="2">
    <citation type="submission" date="2020-08" db="EMBL/GenBank/DDBJ databases">
        <title>Genomic Encyclopedia of Type Strains, Phase III (KMG-III): the genomes of soil and plant-associated and newly described type strains.</title>
        <authorList>
            <person name="Whitman W."/>
        </authorList>
    </citation>
    <scope>NUCLEOTIDE SEQUENCE [LARGE SCALE GENOMIC DNA]</scope>
    <source>
        <strain evidence="3 6">CECT 3146</strain>
    </source>
</reference>
<feature type="transmembrane region" description="Helical" evidence="2">
    <location>
        <begin position="77"/>
        <end position="100"/>
    </location>
</feature>
<gene>
    <name evidence="4" type="ORF">CP982_33140</name>
    <name evidence="3" type="ORF">FHS40_006129</name>
</gene>
<keyword evidence="2" id="KW-0812">Transmembrane</keyword>
<dbReference type="Proteomes" id="UP000549009">
    <property type="component" value="Unassembled WGS sequence"/>
</dbReference>
<keyword evidence="6" id="KW-1185">Reference proteome</keyword>
<dbReference type="RefSeq" id="WP_150513820.1">
    <property type="nucleotide sequence ID" value="NZ_BMSQ01000002.1"/>
</dbReference>
<evidence type="ECO:0000313" key="4">
    <source>
        <dbReference type="EMBL" id="QEV62958.1"/>
    </source>
</evidence>
<reference evidence="4 5" key="1">
    <citation type="submission" date="2017-09" db="EMBL/GenBank/DDBJ databases">
        <authorList>
            <person name="Lee N."/>
            <person name="Cho B.-K."/>
        </authorList>
    </citation>
    <scope>NUCLEOTIDE SEQUENCE [LARGE SCALE GENOMIC DNA]</scope>
    <source>
        <strain evidence="4 5">ATCC 27465</strain>
    </source>
</reference>
<dbReference type="KEGG" id="sspb:CP982_33140"/>
<evidence type="ECO:0000313" key="6">
    <source>
        <dbReference type="Proteomes" id="UP000549009"/>
    </source>
</evidence>
<sequence length="194" mass="19326">MTASDNPHYPQVPPSSAPGRTATGVASPETALSDALSQVVHEAVRASLHESVRAELRGQVRAELADAARKQRRKASLYATAGAVALYAGAAAALTLGLAIAVGLPAWAAGLIVTVLLAVAAVVLRNAARPTRPGPAKDSTPTSKDATSEGAAEAAVPQAPRGAPGTADFPAVPATPPGVTTPPATSESPGPRAR</sequence>
<proteinExistence type="predicted"/>
<name>A0A5P2XER1_STRST</name>
<dbReference type="EMBL" id="JACHJD010000012">
    <property type="protein sequence ID" value="MBB5107013.1"/>
    <property type="molecule type" value="Genomic_DNA"/>
</dbReference>
<evidence type="ECO:0000313" key="3">
    <source>
        <dbReference type="EMBL" id="MBB5107013.1"/>
    </source>
</evidence>
<accession>A0A5P2XER1</accession>
<evidence type="ECO:0000313" key="5">
    <source>
        <dbReference type="Proteomes" id="UP000326505"/>
    </source>
</evidence>
<keyword evidence="2" id="KW-1133">Transmembrane helix</keyword>
<feature type="transmembrane region" description="Helical" evidence="2">
    <location>
        <begin position="106"/>
        <end position="124"/>
    </location>
</feature>
<evidence type="ECO:0000256" key="1">
    <source>
        <dbReference type="SAM" id="MobiDB-lite"/>
    </source>
</evidence>
<dbReference type="AlphaFoldDB" id="A0A5P2XER1"/>
<evidence type="ECO:0000256" key="2">
    <source>
        <dbReference type="SAM" id="Phobius"/>
    </source>
</evidence>
<dbReference type="Proteomes" id="UP000326505">
    <property type="component" value="Chromosome"/>
</dbReference>
<dbReference type="Pfam" id="PF07332">
    <property type="entry name" value="Phage_holin_3_6"/>
    <property type="match status" value="1"/>
</dbReference>
<keyword evidence="2" id="KW-0472">Membrane</keyword>
<dbReference type="InterPro" id="IPR009937">
    <property type="entry name" value="Phage_holin_3_6"/>
</dbReference>